<evidence type="ECO:0000313" key="1">
    <source>
        <dbReference type="EMBL" id="EUC58291.1"/>
    </source>
</evidence>
<reference evidence="2" key="1">
    <citation type="journal article" date="2014" name="Genome Announc.">
        <title>Draft genome sequence of the plant-pathogenic soil fungus Rhizoctonia solani anastomosis group 3 strain Rhs1AP.</title>
        <authorList>
            <person name="Cubeta M.A."/>
            <person name="Thomas E."/>
            <person name="Dean R.A."/>
            <person name="Jabaji S."/>
            <person name="Neate S.M."/>
            <person name="Tavantzis S."/>
            <person name="Toda T."/>
            <person name="Vilgalys R."/>
            <person name="Bharathan N."/>
            <person name="Fedorova-Abrams N."/>
            <person name="Pakala S.B."/>
            <person name="Pakala S.M."/>
            <person name="Zafar N."/>
            <person name="Joardar V."/>
            <person name="Losada L."/>
            <person name="Nierman W.C."/>
        </authorList>
    </citation>
    <scope>NUCLEOTIDE SEQUENCE [LARGE SCALE GENOMIC DNA]</scope>
    <source>
        <strain evidence="2">AG-3</strain>
    </source>
</reference>
<feature type="non-terminal residue" evidence="1">
    <location>
        <position position="592"/>
    </location>
</feature>
<evidence type="ECO:0000313" key="2">
    <source>
        <dbReference type="Proteomes" id="UP000030108"/>
    </source>
</evidence>
<accession>A0A0A1UIT1</accession>
<organism evidence="1 2">
    <name type="scientific">Rhizoctonia solani AG-3 Rhs1AP</name>
    <dbReference type="NCBI Taxonomy" id="1086054"/>
    <lineage>
        <taxon>Eukaryota</taxon>
        <taxon>Fungi</taxon>
        <taxon>Dikarya</taxon>
        <taxon>Basidiomycota</taxon>
        <taxon>Agaricomycotina</taxon>
        <taxon>Agaricomycetes</taxon>
        <taxon>Cantharellales</taxon>
        <taxon>Ceratobasidiaceae</taxon>
        <taxon>Rhizoctonia</taxon>
    </lineage>
</organism>
<comment type="caution">
    <text evidence="1">The sequence shown here is derived from an EMBL/GenBank/DDBJ whole genome shotgun (WGS) entry which is preliminary data.</text>
</comment>
<name>A0A0A1UIT1_9AGAM</name>
<gene>
    <name evidence="1" type="ORF">RSOL_247350</name>
</gene>
<dbReference type="OrthoDB" id="3269726at2759"/>
<sequence>MPAPPPIVFGPSFASKHQRKPMDFTENWGEGEMFAWYGRRRERSPISVALTQLQVRIDKGGAVPHRFVLASMKDGSRIRFDRRPETGKIGALVSETLGPSKYRKAGDDYCTLSETEVENIEKSTQCEIKFNLPDDTDLLLVLSAAFAIANDGDLRNYNLATFNCFFFSWTIVMIVVRHAIPFTVPPPEKVISRLDPAVAKLTAPLTRKIVDALLSLVLDTITTFRIKTGRSLNKGLSKRELMIWGLPTNTVRLLLKGCLKMRLNFGLEVHLEKVVRGQLQSRVKPLLEQVLTNQGAANDNVKNQLWFDHLRAAFGPPVRKELLKIVWTAILETLKSGYEDMKTEHLSDNIADNPKIHILYRLKYQLLGENVAQFTRVWNEALHHALPAASKILQQEDANISESDIDSPEAEIALHKKMFNGAFKNASDAALEAAKQVVGEPESASNISERHKMWKKVWEVWPAVWDSAQDKAEEMVVDLIRETMSEIVDMVAMEVVVAVGDSPIPVDAVAYPGPGKSQKKDTPLSLSSLSVFQTRIAEHVRSARDRRKQAETHIKDIQDAMTRAWIKSKDTYQPWPIKTEPPIQPTVTVPVN</sequence>
<dbReference type="AlphaFoldDB" id="A0A0A1UIT1"/>
<proteinExistence type="predicted"/>
<dbReference type="EMBL" id="JATN01000321">
    <property type="protein sequence ID" value="EUC58291.1"/>
    <property type="molecule type" value="Genomic_DNA"/>
</dbReference>
<dbReference type="Proteomes" id="UP000030108">
    <property type="component" value="Unassembled WGS sequence"/>
</dbReference>
<protein>
    <submittedName>
        <fullName evidence="1">Uncharacterized protein</fullName>
    </submittedName>
</protein>